<protein>
    <submittedName>
        <fullName evidence="1">Uncharacterized protein</fullName>
    </submittedName>
</protein>
<dbReference type="Proteomes" id="UP000034090">
    <property type="component" value="Unassembled WGS sequence"/>
</dbReference>
<evidence type="ECO:0000313" key="1">
    <source>
        <dbReference type="EMBL" id="KKS98866.1"/>
    </source>
</evidence>
<gene>
    <name evidence="1" type="ORF">UV74_C0002G0087</name>
</gene>
<comment type="caution">
    <text evidence="1">The sequence shown here is derived from an EMBL/GenBank/DDBJ whole genome shotgun (WGS) entry which is preliminary data.</text>
</comment>
<name>A0A0G1FV41_9BACT</name>
<dbReference type="EMBL" id="LCFQ01000002">
    <property type="protein sequence ID" value="KKS98866.1"/>
    <property type="molecule type" value="Genomic_DNA"/>
</dbReference>
<sequence length="126" mass="14684">MKFVMLNLLHSEARELFIDYVSKESSPRSTEIRIKIASCIFLGGLDIHAVSYDEVMLRSPGDEIKHEEVVLIGRGIIHRVSFPWPWMGFVKSMRPSRNREWWVIIKSDQRETLKINLREIFGKAAV</sequence>
<proteinExistence type="predicted"/>
<organism evidence="1 2">
    <name type="scientific">Candidatus Woesebacteria bacterium GW2011_GWB1_43_14</name>
    <dbReference type="NCBI Taxonomy" id="1618578"/>
    <lineage>
        <taxon>Bacteria</taxon>
        <taxon>Candidatus Woeseibacteriota</taxon>
    </lineage>
</organism>
<dbReference type="STRING" id="1618578.UV74_C0002G0087"/>
<evidence type="ECO:0000313" key="2">
    <source>
        <dbReference type="Proteomes" id="UP000034090"/>
    </source>
</evidence>
<reference evidence="1 2" key="1">
    <citation type="journal article" date="2015" name="Nature">
        <title>rRNA introns, odd ribosomes, and small enigmatic genomes across a large radiation of phyla.</title>
        <authorList>
            <person name="Brown C.T."/>
            <person name="Hug L.A."/>
            <person name="Thomas B.C."/>
            <person name="Sharon I."/>
            <person name="Castelle C.J."/>
            <person name="Singh A."/>
            <person name="Wilkins M.J."/>
            <person name="Williams K.H."/>
            <person name="Banfield J.F."/>
        </authorList>
    </citation>
    <scope>NUCLEOTIDE SEQUENCE [LARGE SCALE GENOMIC DNA]</scope>
</reference>
<accession>A0A0G1FV41</accession>
<dbReference type="AlphaFoldDB" id="A0A0G1FV41"/>